<name>A0ABS4H620_9BACL</name>
<dbReference type="RefSeq" id="WP_209851652.1">
    <property type="nucleotide sequence ID" value="NZ_CBCRVE010000010.1"/>
</dbReference>
<evidence type="ECO:0000256" key="1">
    <source>
        <dbReference type="SAM" id="Phobius"/>
    </source>
</evidence>
<keyword evidence="1" id="KW-0472">Membrane</keyword>
<organism evidence="2 3">
    <name type="scientific">Paenibacillus sediminis</name>
    <dbReference type="NCBI Taxonomy" id="664909"/>
    <lineage>
        <taxon>Bacteria</taxon>
        <taxon>Bacillati</taxon>
        <taxon>Bacillota</taxon>
        <taxon>Bacilli</taxon>
        <taxon>Bacillales</taxon>
        <taxon>Paenibacillaceae</taxon>
        <taxon>Paenibacillus</taxon>
    </lineage>
</organism>
<gene>
    <name evidence="2" type="ORF">J2Z20_002902</name>
</gene>
<evidence type="ECO:0008006" key="4">
    <source>
        <dbReference type="Google" id="ProtNLM"/>
    </source>
</evidence>
<reference evidence="2 3" key="1">
    <citation type="submission" date="2021-03" db="EMBL/GenBank/DDBJ databases">
        <title>Genomic Encyclopedia of Type Strains, Phase IV (KMG-IV): sequencing the most valuable type-strain genomes for metagenomic binning, comparative biology and taxonomic classification.</title>
        <authorList>
            <person name="Goeker M."/>
        </authorList>
    </citation>
    <scope>NUCLEOTIDE SEQUENCE [LARGE SCALE GENOMIC DNA]</scope>
    <source>
        <strain evidence="2 3">DSM 23491</strain>
    </source>
</reference>
<accession>A0ABS4H620</accession>
<evidence type="ECO:0000313" key="2">
    <source>
        <dbReference type="EMBL" id="MBP1937985.1"/>
    </source>
</evidence>
<dbReference type="EMBL" id="JAGGKP010000009">
    <property type="protein sequence ID" value="MBP1937985.1"/>
    <property type="molecule type" value="Genomic_DNA"/>
</dbReference>
<feature type="transmembrane region" description="Helical" evidence="1">
    <location>
        <begin position="33"/>
        <end position="50"/>
    </location>
</feature>
<keyword evidence="3" id="KW-1185">Reference proteome</keyword>
<keyword evidence="1" id="KW-0812">Transmembrane</keyword>
<dbReference type="Proteomes" id="UP001519273">
    <property type="component" value="Unassembled WGS sequence"/>
</dbReference>
<proteinExistence type="predicted"/>
<protein>
    <recommendedName>
        <fullName evidence="4">Holin</fullName>
    </recommendedName>
</protein>
<sequence>MDIKRLRMIMLCGSLACILETLLEMIVGIRQSALSIVISVVNLAMALTFYKPELKELIDKIIGNNDDDFRGGNFG</sequence>
<comment type="caution">
    <text evidence="2">The sequence shown here is derived from an EMBL/GenBank/DDBJ whole genome shotgun (WGS) entry which is preliminary data.</text>
</comment>
<evidence type="ECO:0000313" key="3">
    <source>
        <dbReference type="Proteomes" id="UP001519273"/>
    </source>
</evidence>
<keyword evidence="1" id="KW-1133">Transmembrane helix</keyword>